<comment type="caution">
    <text evidence="2">The sequence shown here is derived from an EMBL/GenBank/DDBJ whole genome shotgun (WGS) entry which is preliminary data.</text>
</comment>
<keyword evidence="3" id="KW-1185">Reference proteome</keyword>
<gene>
    <name evidence="2" type="ORF">PMIN01_13489</name>
</gene>
<evidence type="ECO:0000313" key="3">
    <source>
        <dbReference type="Proteomes" id="UP000756921"/>
    </source>
</evidence>
<dbReference type="PANTHER" id="PTHR47843:SF5">
    <property type="entry name" value="BTB_POZ DOMAIN PROTEIN"/>
    <property type="match status" value="1"/>
</dbReference>
<dbReference type="Pfam" id="PF00651">
    <property type="entry name" value="BTB"/>
    <property type="match status" value="1"/>
</dbReference>
<dbReference type="InterPro" id="IPR011333">
    <property type="entry name" value="SKP1/BTB/POZ_sf"/>
</dbReference>
<organism evidence="2 3">
    <name type="scientific">Paraphaeosphaeria minitans</name>
    <dbReference type="NCBI Taxonomy" id="565426"/>
    <lineage>
        <taxon>Eukaryota</taxon>
        <taxon>Fungi</taxon>
        <taxon>Dikarya</taxon>
        <taxon>Ascomycota</taxon>
        <taxon>Pezizomycotina</taxon>
        <taxon>Dothideomycetes</taxon>
        <taxon>Pleosporomycetidae</taxon>
        <taxon>Pleosporales</taxon>
        <taxon>Massarineae</taxon>
        <taxon>Didymosphaeriaceae</taxon>
        <taxon>Paraphaeosphaeria</taxon>
    </lineage>
</organism>
<dbReference type="AlphaFoldDB" id="A0A9P6G3Z9"/>
<dbReference type="PROSITE" id="PS50097">
    <property type="entry name" value="BTB"/>
    <property type="match status" value="1"/>
</dbReference>
<proteinExistence type="predicted"/>
<accession>A0A9P6G3Z9</accession>
<dbReference type="PANTHER" id="PTHR47843">
    <property type="entry name" value="BTB DOMAIN-CONTAINING PROTEIN-RELATED"/>
    <property type="match status" value="1"/>
</dbReference>
<name>A0A9P6G3Z9_9PLEO</name>
<dbReference type="OrthoDB" id="6359816at2759"/>
<dbReference type="Gene3D" id="3.30.710.10">
    <property type="entry name" value="Potassium Channel Kv1.1, Chain A"/>
    <property type="match status" value="1"/>
</dbReference>
<dbReference type="SUPFAM" id="SSF54695">
    <property type="entry name" value="POZ domain"/>
    <property type="match status" value="1"/>
</dbReference>
<reference evidence="2" key="1">
    <citation type="journal article" date="2020" name="Mol. Plant Microbe Interact.">
        <title>Genome Sequence of the Biocontrol Agent Coniothyrium minitans strain Conio (IMI 134523).</title>
        <authorList>
            <person name="Patel D."/>
            <person name="Shittu T.A."/>
            <person name="Baroncelli R."/>
            <person name="Muthumeenakshi S."/>
            <person name="Osborne T.H."/>
            <person name="Janganan T.K."/>
            <person name="Sreenivasaprasad S."/>
        </authorList>
    </citation>
    <scope>NUCLEOTIDE SEQUENCE</scope>
    <source>
        <strain evidence="2">Conio</strain>
    </source>
</reference>
<protein>
    <recommendedName>
        <fullName evidence="1">BTB domain-containing protein</fullName>
    </recommendedName>
</protein>
<evidence type="ECO:0000259" key="1">
    <source>
        <dbReference type="PROSITE" id="PS50097"/>
    </source>
</evidence>
<dbReference type="InterPro" id="IPR000210">
    <property type="entry name" value="BTB/POZ_dom"/>
</dbReference>
<dbReference type="Proteomes" id="UP000756921">
    <property type="component" value="Unassembled WGS sequence"/>
</dbReference>
<dbReference type="EMBL" id="WJXW01000019">
    <property type="protein sequence ID" value="KAF9728661.1"/>
    <property type="molecule type" value="Genomic_DNA"/>
</dbReference>
<evidence type="ECO:0000313" key="2">
    <source>
        <dbReference type="EMBL" id="KAF9728661.1"/>
    </source>
</evidence>
<sequence>MFNQTTYADITMLIENVSLPAHRFVVCPQSSYLEEACHQAFSRDEQTLHCDQGSGAAYWRIFEYLYTGNYSDSLQKIDLEEDPSLIKHLRVYALADMFGVGDLKTMSMDRLKRETSERWNSDLFVASIEEVYQSGVKFPLTLRSDLLDVAAMHVHDITAKDDFRSLVYRGGDFVVEYVERLLRL</sequence>
<feature type="domain" description="BTB" evidence="1">
    <location>
        <begin position="8"/>
        <end position="74"/>
    </location>
</feature>